<dbReference type="RefSeq" id="WP_106750199.1">
    <property type="nucleotide sequence ID" value="NZ_CP027668.1"/>
</dbReference>
<feature type="transmembrane region" description="Helical" evidence="3">
    <location>
        <begin position="47"/>
        <end position="66"/>
    </location>
</feature>
<keyword evidence="6" id="KW-1185">Reference proteome</keyword>
<keyword evidence="2" id="KW-0456">Lyase</keyword>
<feature type="domain" description="Thiamine pyrophosphate enzyme TPP-binding" evidence="4">
    <location>
        <begin position="48"/>
        <end position="152"/>
    </location>
</feature>
<dbReference type="InterPro" id="IPR051818">
    <property type="entry name" value="TPP_dependent_decarboxylase"/>
</dbReference>
<evidence type="ECO:0000259" key="4">
    <source>
        <dbReference type="Pfam" id="PF02775"/>
    </source>
</evidence>
<evidence type="ECO:0000256" key="3">
    <source>
        <dbReference type="SAM" id="Phobius"/>
    </source>
</evidence>
<dbReference type="AlphaFoldDB" id="A0A2S0NF70"/>
<keyword evidence="1" id="KW-0210">Decarboxylase</keyword>
<dbReference type="Gene3D" id="3.40.50.970">
    <property type="match status" value="1"/>
</dbReference>
<dbReference type="Proteomes" id="UP000237889">
    <property type="component" value="Chromosome"/>
</dbReference>
<sequence>MSTPVNRLDRRAVVARLLKDRGEAIVVTGLGSPTYDVAAAGDHDRNVYLWGAMGGCAVMALGIALARPDTPVIAVTGDGEMLMGIGSFATIAMQAPKNLTVVVLDNGLYGETGGQASHSVVADLAAIAGASGIADARAIDAMGDVETLAGRATALGNGPCVAVVRIEQAELERVLPTRDGHAIRARVRQSLGLSID</sequence>
<gene>
    <name evidence="5" type="ORF">C6569_18150</name>
</gene>
<dbReference type="InterPro" id="IPR029061">
    <property type="entry name" value="THDP-binding"/>
</dbReference>
<name>A0A2S0NF70_9HYPH</name>
<proteinExistence type="predicted"/>
<keyword evidence="3" id="KW-1133">Transmembrane helix</keyword>
<organism evidence="5 6">
    <name type="scientific">Phreatobacter cathodiphilus</name>
    <dbReference type="NCBI Taxonomy" id="1868589"/>
    <lineage>
        <taxon>Bacteria</taxon>
        <taxon>Pseudomonadati</taxon>
        <taxon>Pseudomonadota</taxon>
        <taxon>Alphaproteobacteria</taxon>
        <taxon>Hyphomicrobiales</taxon>
        <taxon>Phreatobacteraceae</taxon>
        <taxon>Phreatobacter</taxon>
    </lineage>
</organism>
<accession>A0A2S0NF70</accession>
<dbReference type="PANTHER" id="PTHR42818">
    <property type="entry name" value="SULFOPYRUVATE DECARBOXYLASE SUBUNIT ALPHA"/>
    <property type="match status" value="1"/>
</dbReference>
<dbReference type="GO" id="GO:0030976">
    <property type="term" value="F:thiamine pyrophosphate binding"/>
    <property type="evidence" value="ECO:0007669"/>
    <property type="project" value="InterPro"/>
</dbReference>
<dbReference type="GO" id="GO:0016831">
    <property type="term" value="F:carboxy-lyase activity"/>
    <property type="evidence" value="ECO:0007669"/>
    <property type="project" value="UniProtKB-KW"/>
</dbReference>
<dbReference type="GO" id="GO:0044281">
    <property type="term" value="P:small molecule metabolic process"/>
    <property type="evidence" value="ECO:0007669"/>
    <property type="project" value="UniProtKB-ARBA"/>
</dbReference>
<reference evidence="5 6" key="1">
    <citation type="submission" date="2018-03" db="EMBL/GenBank/DDBJ databases">
        <title>Genome sequencing of Phreatobacter sp.</title>
        <authorList>
            <person name="Kim S.-J."/>
            <person name="Heo J."/>
            <person name="Kwon S.-W."/>
        </authorList>
    </citation>
    <scope>NUCLEOTIDE SEQUENCE [LARGE SCALE GENOMIC DNA]</scope>
    <source>
        <strain evidence="5 6">S-12</strain>
    </source>
</reference>
<dbReference type="PANTHER" id="PTHR42818:SF1">
    <property type="entry name" value="SULFOPYRUVATE DECARBOXYLASE"/>
    <property type="match status" value="1"/>
</dbReference>
<keyword evidence="3" id="KW-0812">Transmembrane</keyword>
<dbReference type="EMBL" id="CP027668">
    <property type="protein sequence ID" value="AVO46829.1"/>
    <property type="molecule type" value="Genomic_DNA"/>
</dbReference>
<evidence type="ECO:0000256" key="1">
    <source>
        <dbReference type="ARBA" id="ARBA00022793"/>
    </source>
</evidence>
<dbReference type="Pfam" id="PF02775">
    <property type="entry name" value="TPP_enzyme_C"/>
    <property type="match status" value="1"/>
</dbReference>
<protein>
    <submittedName>
        <fullName evidence="5">Aldehyde dehydrogenase</fullName>
    </submittedName>
</protein>
<evidence type="ECO:0000313" key="5">
    <source>
        <dbReference type="EMBL" id="AVO46829.1"/>
    </source>
</evidence>
<dbReference type="InterPro" id="IPR011766">
    <property type="entry name" value="TPP_enzyme_TPP-bd"/>
</dbReference>
<dbReference type="KEGG" id="phr:C6569_18150"/>
<dbReference type="SUPFAM" id="SSF52518">
    <property type="entry name" value="Thiamin diphosphate-binding fold (THDP-binding)"/>
    <property type="match status" value="1"/>
</dbReference>
<keyword evidence="3" id="KW-0472">Membrane</keyword>
<evidence type="ECO:0000313" key="6">
    <source>
        <dbReference type="Proteomes" id="UP000237889"/>
    </source>
</evidence>
<evidence type="ECO:0000256" key="2">
    <source>
        <dbReference type="ARBA" id="ARBA00023239"/>
    </source>
</evidence>
<dbReference type="OrthoDB" id="6843902at2"/>